<organism evidence="1 2">
    <name type="scientific">Synchytrium endobioticum</name>
    <dbReference type="NCBI Taxonomy" id="286115"/>
    <lineage>
        <taxon>Eukaryota</taxon>
        <taxon>Fungi</taxon>
        <taxon>Fungi incertae sedis</taxon>
        <taxon>Chytridiomycota</taxon>
        <taxon>Chytridiomycota incertae sedis</taxon>
        <taxon>Chytridiomycetes</taxon>
        <taxon>Synchytriales</taxon>
        <taxon>Synchytriaceae</taxon>
        <taxon>Synchytrium</taxon>
    </lineage>
</organism>
<gene>
    <name evidence="1" type="ORF">SeMB42_g04507</name>
</gene>
<proteinExistence type="predicted"/>
<keyword evidence="2" id="KW-1185">Reference proteome</keyword>
<dbReference type="VEuPathDB" id="FungiDB:SeMB42_g04507"/>
<dbReference type="Proteomes" id="UP000317494">
    <property type="component" value="Unassembled WGS sequence"/>
</dbReference>
<sequence length="123" mass="13197">MSITNCWTTGHKWNECKTTVRVCMRCSETTSDHKPMDSRVQTGAVCFSGIIKVAIDSAATNHTVQDLCLLKDTRPYSASVQGAAGGAGEVKLIGTLDVFAPGQRLVIARTEVWLTLTVRGAAI</sequence>
<comment type="caution">
    <text evidence="1">The sequence shown here is derived from an EMBL/GenBank/DDBJ whole genome shotgun (WGS) entry which is preliminary data.</text>
</comment>
<dbReference type="AlphaFoldDB" id="A0A507CXS1"/>
<name>A0A507CXS1_9FUNG</name>
<evidence type="ECO:0000313" key="1">
    <source>
        <dbReference type="EMBL" id="TPX43952.1"/>
    </source>
</evidence>
<protein>
    <submittedName>
        <fullName evidence="1">Uncharacterized protein</fullName>
    </submittedName>
</protein>
<dbReference type="EMBL" id="QEAN01000184">
    <property type="protein sequence ID" value="TPX43952.1"/>
    <property type="molecule type" value="Genomic_DNA"/>
</dbReference>
<evidence type="ECO:0000313" key="2">
    <source>
        <dbReference type="Proteomes" id="UP000317494"/>
    </source>
</evidence>
<reference evidence="1 2" key="1">
    <citation type="journal article" date="2019" name="Sci. Rep.">
        <title>Comparative genomics of chytrid fungi reveal insights into the obligate biotrophic and pathogenic lifestyle of Synchytrium endobioticum.</title>
        <authorList>
            <person name="van de Vossenberg B.T.L.H."/>
            <person name="Warris S."/>
            <person name="Nguyen H.D.T."/>
            <person name="van Gent-Pelzer M.P.E."/>
            <person name="Joly D.L."/>
            <person name="van de Geest H.C."/>
            <person name="Bonants P.J.M."/>
            <person name="Smith D.S."/>
            <person name="Levesque C.A."/>
            <person name="van der Lee T.A.J."/>
        </authorList>
    </citation>
    <scope>NUCLEOTIDE SEQUENCE [LARGE SCALE GENOMIC DNA]</scope>
    <source>
        <strain evidence="1 2">MB42</strain>
    </source>
</reference>
<accession>A0A507CXS1</accession>